<evidence type="ECO:0000313" key="2">
    <source>
        <dbReference type="Proteomes" id="UP000634136"/>
    </source>
</evidence>
<organism evidence="1 2">
    <name type="scientific">Senna tora</name>
    <dbReference type="NCBI Taxonomy" id="362788"/>
    <lineage>
        <taxon>Eukaryota</taxon>
        <taxon>Viridiplantae</taxon>
        <taxon>Streptophyta</taxon>
        <taxon>Embryophyta</taxon>
        <taxon>Tracheophyta</taxon>
        <taxon>Spermatophyta</taxon>
        <taxon>Magnoliopsida</taxon>
        <taxon>eudicotyledons</taxon>
        <taxon>Gunneridae</taxon>
        <taxon>Pentapetalae</taxon>
        <taxon>rosids</taxon>
        <taxon>fabids</taxon>
        <taxon>Fabales</taxon>
        <taxon>Fabaceae</taxon>
        <taxon>Caesalpinioideae</taxon>
        <taxon>Cassia clade</taxon>
        <taxon>Senna</taxon>
    </lineage>
</organism>
<keyword evidence="2" id="KW-1185">Reference proteome</keyword>
<dbReference type="AlphaFoldDB" id="A0A834TLG9"/>
<comment type="caution">
    <text evidence="1">The sequence shown here is derived from an EMBL/GenBank/DDBJ whole genome shotgun (WGS) entry which is preliminary data.</text>
</comment>
<evidence type="ECO:0000313" key="1">
    <source>
        <dbReference type="EMBL" id="KAF7824473.1"/>
    </source>
</evidence>
<sequence>MTQTGEEIERQIEKMEKTEMKVLVLGDPRFPGSGITNARAVQAEAVANGGFQV</sequence>
<accession>A0A834TLG9</accession>
<gene>
    <name evidence="1" type="ORF">G2W53_022617</name>
</gene>
<name>A0A834TLG9_9FABA</name>
<proteinExistence type="predicted"/>
<dbReference type="EMBL" id="JAAIUW010000007">
    <property type="protein sequence ID" value="KAF7824473.1"/>
    <property type="molecule type" value="Genomic_DNA"/>
</dbReference>
<reference evidence="1" key="1">
    <citation type="submission" date="2020-09" db="EMBL/GenBank/DDBJ databases">
        <title>Genome-Enabled Discovery of Anthraquinone Biosynthesis in Senna tora.</title>
        <authorList>
            <person name="Kang S.-H."/>
            <person name="Pandey R.P."/>
            <person name="Lee C.-M."/>
            <person name="Sim J.-S."/>
            <person name="Jeong J.-T."/>
            <person name="Choi B.-S."/>
            <person name="Jung M."/>
            <person name="Ginzburg D."/>
            <person name="Zhao K."/>
            <person name="Won S.Y."/>
            <person name="Oh T.-J."/>
            <person name="Yu Y."/>
            <person name="Kim N.-H."/>
            <person name="Lee O.R."/>
            <person name="Lee T.-H."/>
            <person name="Bashyal P."/>
            <person name="Kim T.-S."/>
            <person name="Lee W.-H."/>
            <person name="Kawkins C."/>
            <person name="Kim C.-K."/>
            <person name="Kim J.S."/>
            <person name="Ahn B.O."/>
            <person name="Rhee S.Y."/>
            <person name="Sohng J.K."/>
        </authorList>
    </citation>
    <scope>NUCLEOTIDE SEQUENCE</scope>
    <source>
        <tissue evidence="1">Leaf</tissue>
    </source>
</reference>
<dbReference type="Proteomes" id="UP000634136">
    <property type="component" value="Unassembled WGS sequence"/>
</dbReference>
<protein>
    <submittedName>
        <fullName evidence="1">Uncharacterized protein</fullName>
    </submittedName>
</protein>